<feature type="region of interest" description="Disordered" evidence="1">
    <location>
        <begin position="1"/>
        <end position="21"/>
    </location>
</feature>
<feature type="compositionally biased region" description="Basic and acidic residues" evidence="1">
    <location>
        <begin position="1"/>
        <end position="15"/>
    </location>
</feature>
<feature type="region of interest" description="Disordered" evidence="1">
    <location>
        <begin position="73"/>
        <end position="101"/>
    </location>
</feature>
<evidence type="ECO:0000256" key="1">
    <source>
        <dbReference type="SAM" id="MobiDB-lite"/>
    </source>
</evidence>
<reference evidence="2 3" key="1">
    <citation type="submission" date="2019-04" db="EMBL/GenBank/DDBJ databases">
        <title>Draft genome of the big-headed turtle Platysternon megacephalum.</title>
        <authorList>
            <person name="Gong S."/>
        </authorList>
    </citation>
    <scope>NUCLEOTIDE SEQUENCE [LARGE SCALE GENOMIC DNA]</scope>
    <source>
        <strain evidence="2">DO16091913</strain>
        <tissue evidence="2">Muscle</tissue>
    </source>
</reference>
<accession>A0A4D9DT33</accession>
<organism evidence="2 3">
    <name type="scientific">Platysternon megacephalum</name>
    <name type="common">big-headed turtle</name>
    <dbReference type="NCBI Taxonomy" id="55544"/>
    <lineage>
        <taxon>Eukaryota</taxon>
        <taxon>Metazoa</taxon>
        <taxon>Chordata</taxon>
        <taxon>Craniata</taxon>
        <taxon>Vertebrata</taxon>
        <taxon>Euteleostomi</taxon>
        <taxon>Archelosauria</taxon>
        <taxon>Testudinata</taxon>
        <taxon>Testudines</taxon>
        <taxon>Cryptodira</taxon>
        <taxon>Durocryptodira</taxon>
        <taxon>Testudinoidea</taxon>
        <taxon>Platysternidae</taxon>
        <taxon>Platysternon</taxon>
    </lineage>
</organism>
<comment type="caution">
    <text evidence="2">The sequence shown here is derived from an EMBL/GenBank/DDBJ whole genome shotgun (WGS) entry which is preliminary data.</text>
</comment>
<dbReference type="AlphaFoldDB" id="A0A4D9DT33"/>
<proteinExistence type="predicted"/>
<feature type="compositionally biased region" description="Polar residues" evidence="1">
    <location>
        <begin position="73"/>
        <end position="85"/>
    </location>
</feature>
<reference evidence="2 3" key="2">
    <citation type="submission" date="2019-04" db="EMBL/GenBank/DDBJ databases">
        <title>The genome sequence of big-headed turtle.</title>
        <authorList>
            <person name="Gong S."/>
        </authorList>
    </citation>
    <scope>NUCLEOTIDE SEQUENCE [LARGE SCALE GENOMIC DNA]</scope>
    <source>
        <strain evidence="2">DO16091913</strain>
        <tissue evidence="2">Muscle</tissue>
    </source>
</reference>
<keyword evidence="3" id="KW-1185">Reference proteome</keyword>
<evidence type="ECO:0000313" key="2">
    <source>
        <dbReference type="EMBL" id="TFJ98042.1"/>
    </source>
</evidence>
<evidence type="ECO:0000313" key="3">
    <source>
        <dbReference type="Proteomes" id="UP000297703"/>
    </source>
</evidence>
<protein>
    <submittedName>
        <fullName evidence="2">INO80 complex subunit E</fullName>
    </submittedName>
</protein>
<gene>
    <name evidence="2" type="ORF">DR999_PMT20059</name>
</gene>
<dbReference type="EMBL" id="QXTE01000434">
    <property type="protein sequence ID" value="TFJ98042.1"/>
    <property type="molecule type" value="Genomic_DNA"/>
</dbReference>
<sequence>MIPVGREMETGEKNQRSKRKHQEHIAYWSVCSFADDSHLLLTFHHRPTTTKVKWLQDLHWKVDNADRTFKIRSNLSPQEAGTAEQQGCGPDRPQKNQVGTWPGTLAMTLLAALP</sequence>
<dbReference type="Proteomes" id="UP000297703">
    <property type="component" value="Unassembled WGS sequence"/>
</dbReference>
<name>A0A4D9DT33_9SAUR</name>